<sequence>MKDVQKCLGHTEEIKTQMGEQRTNGSGGKNALTSEKEMHFSKSVLFLERRRPYTTNYEKYNRQSNMNDSYQETFVKKTSKQQVPALPVKPFPPEGFVDKDFPEPKCLSGRNKKCYKQRPKSRNLFLGLNNTLLGRHPSMNNHTVLKNDGLLNNKVKLFVQKITDLQHEQCCTLQDYYSERLQEKLGKRYYNVNQNSLLDTEQEESKWNPVGPETNHRSITIKKLDGNFMGKDSPIKMGIS</sequence>
<proteinExistence type="predicted"/>
<dbReference type="GeneID" id="107117519"/>
<feature type="region of interest" description="Disordered" evidence="1">
    <location>
        <begin position="12"/>
        <end position="32"/>
    </location>
</feature>
<evidence type="ECO:0000313" key="2">
    <source>
        <dbReference type="Proteomes" id="UP000694871"/>
    </source>
</evidence>
<reference evidence="3" key="1">
    <citation type="submission" date="2025-08" db="UniProtKB">
        <authorList>
            <consortium name="RefSeq"/>
        </authorList>
    </citation>
    <scope>IDENTIFICATION</scope>
</reference>
<dbReference type="RefSeq" id="XP_015275142.1">
    <property type="nucleotide sequence ID" value="XM_015419656.1"/>
</dbReference>
<protein>
    <submittedName>
        <fullName evidence="3">Uncharacterized protein LOC107117519</fullName>
    </submittedName>
</protein>
<evidence type="ECO:0000256" key="1">
    <source>
        <dbReference type="SAM" id="MobiDB-lite"/>
    </source>
</evidence>
<organism evidence="2 3">
    <name type="scientific">Gekko japonicus</name>
    <name type="common">Schlegel's Japanese gecko</name>
    <dbReference type="NCBI Taxonomy" id="146911"/>
    <lineage>
        <taxon>Eukaryota</taxon>
        <taxon>Metazoa</taxon>
        <taxon>Chordata</taxon>
        <taxon>Craniata</taxon>
        <taxon>Vertebrata</taxon>
        <taxon>Euteleostomi</taxon>
        <taxon>Lepidosauria</taxon>
        <taxon>Squamata</taxon>
        <taxon>Bifurcata</taxon>
        <taxon>Gekkota</taxon>
        <taxon>Gekkonidae</taxon>
        <taxon>Gekkoninae</taxon>
        <taxon>Gekko</taxon>
    </lineage>
</organism>
<keyword evidence="2" id="KW-1185">Reference proteome</keyword>
<name>A0ABM1KN55_GEKJA</name>
<accession>A0ABM1KN55</accession>
<evidence type="ECO:0000313" key="3">
    <source>
        <dbReference type="RefSeq" id="XP_015275142.1"/>
    </source>
</evidence>
<dbReference type="Proteomes" id="UP000694871">
    <property type="component" value="Unplaced"/>
</dbReference>
<gene>
    <name evidence="3" type="primary">LOC107117519</name>
</gene>